<dbReference type="Proteomes" id="UP000538955">
    <property type="component" value="Unassembled WGS sequence"/>
</dbReference>
<name>A0ABX1SSY9_STACP</name>
<dbReference type="RefSeq" id="WP_168992970.1">
    <property type="nucleotide sequence ID" value="NZ_JABBMI010000055.1"/>
</dbReference>
<sequence length="163" mass="18841">MNAVANNEFKDVFENDGAELNYRYQKAHSLKSNVLPIIKTNSSYATWDKEYKASHTELDTYDYIVEHISSDDVELLTGEEREAFLDENPNYDANHSYKAECIDRVLSYNNMKLTTVTPEYLGEMLMNDMVTHGSVKEYLLDEAFINTLLEEGFVEIKLQSPFK</sequence>
<comment type="caution">
    <text evidence="1">The sequence shown here is derived from an EMBL/GenBank/DDBJ whole genome shotgun (WGS) entry which is preliminary data.</text>
</comment>
<accession>A0ABX1SSY9</accession>
<evidence type="ECO:0000313" key="2">
    <source>
        <dbReference type="Proteomes" id="UP000538955"/>
    </source>
</evidence>
<proteinExistence type="predicted"/>
<keyword evidence="2" id="KW-1185">Reference proteome</keyword>
<reference evidence="1 2" key="1">
    <citation type="submission" date="2020-04" db="EMBL/GenBank/DDBJ databases">
        <title>The Epidemiology and Molecular Characteristics of Linezolid-Resistant Staphylococcus capitis in Huashan Hospital, Shanghai.</title>
        <authorList>
            <person name="Ding L."/>
            <person name="Li P."/>
            <person name="Yang Y."/>
            <person name="Lin D."/>
            <person name="Xu X."/>
        </authorList>
    </citation>
    <scope>NUCLEOTIDE SEQUENCE [LARGE SCALE GENOMIC DNA]</scope>
    <source>
        <strain evidence="1 2">17-84</strain>
    </source>
</reference>
<gene>
    <name evidence="1" type="ORF">HHM24_04475</name>
</gene>
<organism evidence="1 2">
    <name type="scientific">Staphylococcus capitis</name>
    <dbReference type="NCBI Taxonomy" id="29388"/>
    <lineage>
        <taxon>Bacteria</taxon>
        <taxon>Bacillati</taxon>
        <taxon>Bacillota</taxon>
        <taxon>Bacilli</taxon>
        <taxon>Bacillales</taxon>
        <taxon>Staphylococcaceae</taxon>
        <taxon>Staphylococcus</taxon>
    </lineage>
</organism>
<protein>
    <submittedName>
        <fullName evidence="1">Uncharacterized protein</fullName>
    </submittedName>
</protein>
<dbReference type="EMBL" id="JABBMI010000055">
    <property type="protein sequence ID" value="NMK54008.1"/>
    <property type="molecule type" value="Genomic_DNA"/>
</dbReference>
<evidence type="ECO:0000313" key="1">
    <source>
        <dbReference type="EMBL" id="NMK54008.1"/>
    </source>
</evidence>